<keyword evidence="1" id="KW-1133">Transmembrane helix</keyword>
<name>A0ABU3NKT6_9CHLR</name>
<evidence type="ECO:0000313" key="3">
    <source>
        <dbReference type="Proteomes" id="UP001254165"/>
    </source>
</evidence>
<feature type="transmembrane region" description="Helical" evidence="1">
    <location>
        <begin position="318"/>
        <end position="337"/>
    </location>
</feature>
<evidence type="ECO:0000256" key="1">
    <source>
        <dbReference type="SAM" id="Phobius"/>
    </source>
</evidence>
<reference evidence="2 3" key="1">
    <citation type="submission" date="2023-07" db="EMBL/GenBank/DDBJ databases">
        <title>Novel species of Thermanaerothrix with wide hydrolytic capabilities.</title>
        <authorList>
            <person name="Zayulina K.S."/>
            <person name="Podosokorskaya O.A."/>
            <person name="Elcheninov A.G."/>
        </authorList>
    </citation>
    <scope>NUCLEOTIDE SEQUENCE [LARGE SCALE GENOMIC DNA]</scope>
    <source>
        <strain evidence="2 3">4228-RoL</strain>
    </source>
</reference>
<organism evidence="2 3">
    <name type="scientific">Thermanaerothrix solaris</name>
    <dbReference type="NCBI Taxonomy" id="3058434"/>
    <lineage>
        <taxon>Bacteria</taxon>
        <taxon>Bacillati</taxon>
        <taxon>Chloroflexota</taxon>
        <taxon>Anaerolineae</taxon>
        <taxon>Anaerolineales</taxon>
        <taxon>Anaerolineaceae</taxon>
        <taxon>Thermanaerothrix</taxon>
    </lineage>
</organism>
<evidence type="ECO:0008006" key="4">
    <source>
        <dbReference type="Google" id="ProtNLM"/>
    </source>
</evidence>
<protein>
    <recommendedName>
        <fullName evidence="4">Glycosyltransferase RgtA/B/C/D-like domain-containing protein</fullName>
    </recommendedName>
</protein>
<feature type="transmembrane region" description="Helical" evidence="1">
    <location>
        <begin position="412"/>
        <end position="433"/>
    </location>
</feature>
<feature type="transmembrane region" description="Helical" evidence="1">
    <location>
        <begin position="20"/>
        <end position="38"/>
    </location>
</feature>
<dbReference type="RefSeq" id="WP_315624108.1">
    <property type="nucleotide sequence ID" value="NZ_JAUHMF010000001.1"/>
</dbReference>
<gene>
    <name evidence="2" type="ORF">QYE77_04185</name>
</gene>
<proteinExistence type="predicted"/>
<feature type="transmembrane region" description="Helical" evidence="1">
    <location>
        <begin position="112"/>
        <end position="130"/>
    </location>
</feature>
<feature type="transmembrane region" description="Helical" evidence="1">
    <location>
        <begin position="90"/>
        <end position="106"/>
    </location>
</feature>
<keyword evidence="1" id="KW-0472">Membrane</keyword>
<comment type="caution">
    <text evidence="2">The sequence shown here is derived from an EMBL/GenBank/DDBJ whole genome shotgun (WGS) entry which is preliminary data.</text>
</comment>
<keyword evidence="3" id="KW-1185">Reference proteome</keyword>
<feature type="transmembrane region" description="Helical" evidence="1">
    <location>
        <begin position="259"/>
        <end position="280"/>
    </location>
</feature>
<accession>A0ABU3NKT6</accession>
<sequence>MSTIPADQPWHQTLKWEQGVFLIALLLGGILRFVGLDLHPLSDTEARVALQAYALAQGQSVPDWVGQPGYLIPTAVAFFLVGAHEATARFWPAVWGLLVIILPWLLRNRLGRPLAIFLALGLALDAGLVATSRLAAADSLALLGVMGFITFFWRGEWYLAGVALALGVLSGPSFWVGILILLLTWWLWRWVNGSWQNGLTLDPQKREEGHSVSWKKVGLAFLVTLVAVGSGLGAFWRGLGAAATGLAEFLHGWSSEGVSLGLMGMGLIIYQPLGWFLALLQWLRGWRRMPALAQVATLWLGIGLLVLVVYPGRQISHLVWLLVPVWMLAASTLAQTIEHLAQTDWIKQVVVAAGYFTLVGYLWMNIEGFVPGNLMPQWVWVRWLAILGVILLGIAIGLVVSWTWGLHVARQGLFLGGFVFLSFLTFSATWQAAGLGRAPSAQVWGPQPYPAEADLLVKTLGDVSEWTTGRRDAIDIRVVGVDSPALRWTLRHFNNAQFVPVLTPMETPSVIITPETAMPGVSALYRGQDFVWRETPSWSLFLPGEWLSWIIYRKAPLQRQGVIVWVRTDRFPQVLSLASP</sequence>
<evidence type="ECO:0000313" key="2">
    <source>
        <dbReference type="EMBL" id="MDT8897455.1"/>
    </source>
</evidence>
<feature type="transmembrane region" description="Helical" evidence="1">
    <location>
        <begin position="135"/>
        <end position="153"/>
    </location>
</feature>
<keyword evidence="1" id="KW-0812">Transmembrane</keyword>
<dbReference type="EMBL" id="JAUHMF010000001">
    <property type="protein sequence ID" value="MDT8897455.1"/>
    <property type="molecule type" value="Genomic_DNA"/>
</dbReference>
<feature type="transmembrane region" description="Helical" evidence="1">
    <location>
        <begin position="378"/>
        <end position="400"/>
    </location>
</feature>
<dbReference type="Proteomes" id="UP001254165">
    <property type="component" value="Unassembled WGS sequence"/>
</dbReference>
<feature type="transmembrane region" description="Helical" evidence="1">
    <location>
        <begin position="219"/>
        <end position="239"/>
    </location>
</feature>
<feature type="transmembrane region" description="Helical" evidence="1">
    <location>
        <begin position="292"/>
        <end position="312"/>
    </location>
</feature>
<feature type="transmembrane region" description="Helical" evidence="1">
    <location>
        <begin position="159"/>
        <end position="188"/>
    </location>
</feature>